<keyword evidence="5" id="KW-0464">Manganese</keyword>
<evidence type="ECO:0000256" key="4">
    <source>
        <dbReference type="ARBA" id="ARBA00022801"/>
    </source>
</evidence>
<dbReference type="GO" id="GO:0046872">
    <property type="term" value="F:metal ion binding"/>
    <property type="evidence" value="ECO:0007669"/>
    <property type="project" value="UniProtKB-KW"/>
</dbReference>
<dbReference type="PROSITE" id="PS00584">
    <property type="entry name" value="PFKB_KINASES_2"/>
    <property type="match status" value="1"/>
</dbReference>
<accession>A0A146KSB2</accession>
<dbReference type="GO" id="GO:0005737">
    <property type="term" value="C:cytoplasm"/>
    <property type="evidence" value="ECO:0007669"/>
    <property type="project" value="TreeGrafter"/>
</dbReference>
<dbReference type="GO" id="GO:0006796">
    <property type="term" value="P:phosphate-containing compound metabolic process"/>
    <property type="evidence" value="ECO:0007669"/>
    <property type="project" value="UniProtKB-ARBA"/>
</dbReference>
<name>A0A146KSB2_LYGHE</name>
<dbReference type="PANTHER" id="PTHR42909:SF1">
    <property type="entry name" value="CARBOHYDRATE KINASE PFKB DOMAIN-CONTAINING PROTEIN"/>
    <property type="match status" value="1"/>
</dbReference>
<dbReference type="InterPro" id="IPR002173">
    <property type="entry name" value="Carboh/pur_kinase_PfkB_CS"/>
</dbReference>
<evidence type="ECO:0000256" key="6">
    <source>
        <dbReference type="ARBA" id="ARBA00023239"/>
    </source>
</evidence>
<evidence type="ECO:0000259" key="8">
    <source>
        <dbReference type="Pfam" id="PF00294"/>
    </source>
</evidence>
<organism evidence="9">
    <name type="scientific">Lygus hesperus</name>
    <name type="common">Western plant bug</name>
    <dbReference type="NCBI Taxonomy" id="30085"/>
    <lineage>
        <taxon>Eukaryota</taxon>
        <taxon>Metazoa</taxon>
        <taxon>Ecdysozoa</taxon>
        <taxon>Arthropoda</taxon>
        <taxon>Hexapoda</taxon>
        <taxon>Insecta</taxon>
        <taxon>Pterygota</taxon>
        <taxon>Neoptera</taxon>
        <taxon>Paraneoptera</taxon>
        <taxon>Hemiptera</taxon>
        <taxon>Heteroptera</taxon>
        <taxon>Panheteroptera</taxon>
        <taxon>Cimicomorpha</taxon>
        <taxon>Miridae</taxon>
        <taxon>Mirini</taxon>
        <taxon>Lygus</taxon>
    </lineage>
</organism>
<gene>
    <name evidence="9" type="primary">SPBC1861.05</name>
    <name evidence="9" type="ORF">g.60441</name>
</gene>
<dbReference type="GO" id="GO:0004730">
    <property type="term" value="F:pseudouridylate synthase activity"/>
    <property type="evidence" value="ECO:0007669"/>
    <property type="project" value="InterPro"/>
</dbReference>
<dbReference type="SUPFAM" id="SSF110581">
    <property type="entry name" value="Indigoidine synthase A-like"/>
    <property type="match status" value="1"/>
</dbReference>
<keyword evidence="2" id="KW-0479">Metal-binding</keyword>
<keyword evidence="1" id="KW-0808">Transferase</keyword>
<evidence type="ECO:0000256" key="2">
    <source>
        <dbReference type="ARBA" id="ARBA00022723"/>
    </source>
</evidence>
<dbReference type="EMBL" id="GDHC01019750">
    <property type="protein sequence ID" value="JAP98878.1"/>
    <property type="molecule type" value="Transcribed_RNA"/>
</dbReference>
<keyword evidence="4" id="KW-0378">Hydrolase</keyword>
<dbReference type="AlphaFoldDB" id="A0A146KSB2"/>
<evidence type="ECO:0000313" key="9">
    <source>
        <dbReference type="EMBL" id="JAP98878.1"/>
    </source>
</evidence>
<dbReference type="PANTHER" id="PTHR42909">
    <property type="entry name" value="ZGC:136858"/>
    <property type="match status" value="1"/>
</dbReference>
<dbReference type="SUPFAM" id="SSF53613">
    <property type="entry name" value="Ribokinase-like"/>
    <property type="match status" value="1"/>
</dbReference>
<dbReference type="InterPro" id="IPR029056">
    <property type="entry name" value="Ribokinase-like"/>
</dbReference>
<keyword evidence="3" id="KW-0418">Kinase</keyword>
<evidence type="ECO:0000256" key="5">
    <source>
        <dbReference type="ARBA" id="ARBA00023211"/>
    </source>
</evidence>
<dbReference type="CDD" id="cd01941">
    <property type="entry name" value="YeiC_kinase_like"/>
    <property type="match status" value="1"/>
</dbReference>
<evidence type="ECO:0000256" key="3">
    <source>
        <dbReference type="ARBA" id="ARBA00022777"/>
    </source>
</evidence>
<dbReference type="HAMAP" id="MF_01876">
    <property type="entry name" value="PsiMP_glycosidase"/>
    <property type="match status" value="1"/>
</dbReference>
<feature type="domain" description="Carbohydrate kinase PfkB" evidence="8">
    <location>
        <begin position="343"/>
        <end position="668"/>
    </location>
</feature>
<dbReference type="InterPro" id="IPR011611">
    <property type="entry name" value="PfkB_dom"/>
</dbReference>
<dbReference type="Gene3D" id="3.40.1790.10">
    <property type="entry name" value="Indigoidine synthase domain"/>
    <property type="match status" value="1"/>
</dbReference>
<keyword evidence="6" id="KW-0456">Lyase</keyword>
<evidence type="ECO:0000256" key="7">
    <source>
        <dbReference type="ARBA" id="ARBA00023295"/>
    </source>
</evidence>
<dbReference type="GO" id="GO:0016798">
    <property type="term" value="F:hydrolase activity, acting on glycosyl bonds"/>
    <property type="evidence" value="ECO:0007669"/>
    <property type="project" value="UniProtKB-KW"/>
</dbReference>
<dbReference type="InterPro" id="IPR007342">
    <property type="entry name" value="PsuG"/>
</dbReference>
<dbReference type="Pfam" id="PF04227">
    <property type="entry name" value="Indigoidine_A"/>
    <property type="match status" value="1"/>
</dbReference>
<proteinExistence type="inferred from homology"/>
<protein>
    <submittedName>
        <fullName evidence="9">Pseudouridine-metabolizing bifunctional protein C1861.05</fullName>
    </submittedName>
</protein>
<dbReference type="Gene3D" id="3.40.1190.20">
    <property type="match status" value="1"/>
</dbReference>
<dbReference type="GO" id="GO:0016301">
    <property type="term" value="F:kinase activity"/>
    <property type="evidence" value="ECO:0007669"/>
    <property type="project" value="UniProtKB-KW"/>
</dbReference>
<keyword evidence="7" id="KW-0326">Glycosidase</keyword>
<sequence length="694" mass="74620">MLIASFYKNIRRCASTKAISRAIDLSSEVRSALETNKPVVALESTIITHGMPHPNNLETALSVESIIRDQGAIPATIGVLNGRIKIGLEHKELELLSKPSASAVKTSRRDFPYVLSHNLNGGTTVSGTLMIASHVGIKVFVTGGVGGVHRQGESTLDISADLIEMGRQPIMVVSSGIKSILDIERTLEYLETQGVCVISYGPSKHFPAFYCEKSGFMAPYHVTKPEEAAKVLFQSNELGIGSGILLAVPIPKPFSIDREIMDTSINLALEEADSKGVHGKEITPFVLERVGQITAGKSLKSNIALIKNNAQVGGQVAVEYQKLAETRKRRVILGNVNNKSGNEKVVVVGGAVLDCVMTLQTDLKADGRSLPGKISQTPGGVGRNIADCLGKLRYSGSSSESTTSFISTLGNDQFGQFLMESVKHLNTSGVRIVDQGRTACYGALIDIKGDAKIGVGDMEIHSNISPTQIEENGNLLAASDFVVIDGNIPAETIESVLNISYNNNIPVWFEPTDVLKAPKPFKTNLWTTISCSSPNMYELEEMASAAGVRLDEELLLENVDGLLKQLVHLAQPLAEHIPVLMVTMGKLGILMLSQCSSDECPRDVLLRPRKPEIYARYYPSVPLSNVTNSLGAGDSTAAGFIDGLLRGLTEPECVALGHLASREALQSPMAVPKEFKFYSADSQTKAAYHEVPLG</sequence>
<dbReference type="Pfam" id="PF00294">
    <property type="entry name" value="PfkB"/>
    <property type="match status" value="1"/>
</dbReference>
<reference evidence="9" key="1">
    <citation type="journal article" date="2016" name="Gigascience">
        <title>De novo construction of an expanded transcriptome assembly for the western tarnished plant bug, Lygus hesperus.</title>
        <authorList>
            <person name="Tassone E.E."/>
            <person name="Geib S.M."/>
            <person name="Hall B."/>
            <person name="Fabrick J.A."/>
            <person name="Brent C.S."/>
            <person name="Hull J.J."/>
        </authorList>
    </citation>
    <scope>NUCLEOTIDE SEQUENCE</scope>
</reference>
<dbReference type="InterPro" id="IPR022830">
    <property type="entry name" value="Indigdn_synthA-like"/>
</dbReference>
<evidence type="ECO:0000256" key="1">
    <source>
        <dbReference type="ARBA" id="ARBA00022679"/>
    </source>
</evidence>